<evidence type="ECO:0000256" key="4">
    <source>
        <dbReference type="ARBA" id="ARBA00022448"/>
    </source>
</evidence>
<evidence type="ECO:0000256" key="6">
    <source>
        <dbReference type="ARBA" id="ARBA00022741"/>
    </source>
</evidence>
<dbReference type="InterPro" id="IPR057327">
    <property type="entry name" value="Vts1_dom"/>
</dbReference>
<evidence type="ECO:0000256" key="9">
    <source>
        <dbReference type="ARBA" id="ARBA00024046"/>
    </source>
</evidence>
<evidence type="ECO:0000256" key="11">
    <source>
        <dbReference type="ARBA" id="ARBA00054767"/>
    </source>
</evidence>
<evidence type="ECO:0000256" key="10">
    <source>
        <dbReference type="ARBA" id="ARBA00024136"/>
    </source>
</evidence>
<dbReference type="InterPro" id="IPR001660">
    <property type="entry name" value="SAM"/>
</dbReference>
<organism evidence="15 16">
    <name type="scientific">Heterobasidion irregulare (strain TC 32-1)</name>
    <dbReference type="NCBI Taxonomy" id="747525"/>
    <lineage>
        <taxon>Eukaryota</taxon>
        <taxon>Fungi</taxon>
        <taxon>Dikarya</taxon>
        <taxon>Basidiomycota</taxon>
        <taxon>Agaricomycotina</taxon>
        <taxon>Agaricomycetes</taxon>
        <taxon>Russulales</taxon>
        <taxon>Bondarzewiaceae</taxon>
        <taxon>Heterobasidion</taxon>
        <taxon>Heterobasidion annosum species complex</taxon>
    </lineage>
</organism>
<evidence type="ECO:0000256" key="1">
    <source>
        <dbReference type="ARBA" id="ARBA00004201"/>
    </source>
</evidence>
<comment type="similarity">
    <text evidence="3">Belongs to the VTS1 family.</text>
</comment>
<feature type="compositionally biased region" description="Pro residues" evidence="13">
    <location>
        <begin position="7"/>
        <end position="17"/>
    </location>
</feature>
<dbReference type="eggNOG" id="KOG3791">
    <property type="taxonomic scope" value="Eukaryota"/>
</dbReference>
<dbReference type="InParanoid" id="W4KAP0"/>
<keyword evidence="8" id="KW-0653">Protein transport</keyword>
<feature type="compositionally biased region" description="Low complexity" evidence="13">
    <location>
        <begin position="418"/>
        <end position="443"/>
    </location>
</feature>
<evidence type="ECO:0000256" key="5">
    <source>
        <dbReference type="ARBA" id="ARBA00022490"/>
    </source>
</evidence>
<dbReference type="HOGENOM" id="CLU_017632_1_0_1"/>
<dbReference type="Pfam" id="PF07647">
    <property type="entry name" value="SAM_2"/>
    <property type="match status" value="1"/>
</dbReference>
<comment type="function">
    <text evidence="11">RNA-binding protein involved in post-transcriptional regulation through transcript degradation.</text>
</comment>
<gene>
    <name evidence="15" type="ORF">HETIRDRAFT_150381</name>
</gene>
<evidence type="ECO:0000256" key="12">
    <source>
        <dbReference type="ARBA" id="ARBA00073291"/>
    </source>
</evidence>
<evidence type="ECO:0000259" key="14">
    <source>
        <dbReference type="PROSITE" id="PS50105"/>
    </source>
</evidence>
<dbReference type="GO" id="GO:0000166">
    <property type="term" value="F:nucleotide binding"/>
    <property type="evidence" value="ECO:0007669"/>
    <property type="project" value="UniProtKB-KW"/>
</dbReference>
<keyword evidence="5" id="KW-0963">Cytoplasm</keyword>
<feature type="compositionally biased region" description="Polar residues" evidence="13">
    <location>
        <begin position="393"/>
        <end position="407"/>
    </location>
</feature>
<feature type="compositionally biased region" description="Gly residues" evidence="13">
    <location>
        <begin position="457"/>
        <end position="467"/>
    </location>
</feature>
<feature type="region of interest" description="Disordered" evidence="13">
    <location>
        <begin position="589"/>
        <end position="627"/>
    </location>
</feature>
<dbReference type="SUPFAM" id="SSF47769">
    <property type="entry name" value="SAM/Pointed domain"/>
    <property type="match status" value="1"/>
</dbReference>
<dbReference type="PANTHER" id="PTHR12515">
    <property type="entry name" value="STERILE ALPHA MOTIF DOMAIN CONTAINING PROTEIN 4-RELATED"/>
    <property type="match status" value="1"/>
</dbReference>
<proteinExistence type="inferred from homology"/>
<dbReference type="OrthoDB" id="2155283at2759"/>
<keyword evidence="4" id="KW-0813">Transport</keyword>
<dbReference type="AlphaFoldDB" id="W4KAP0"/>
<protein>
    <recommendedName>
        <fullName evidence="10">RNA-binding protein VTS1</fullName>
    </recommendedName>
    <alternativeName>
        <fullName evidence="12">RNA-binding protein vts1</fullName>
    </alternativeName>
</protein>
<dbReference type="GeneID" id="20667361"/>
<reference evidence="15 16" key="1">
    <citation type="journal article" date="2012" name="New Phytol.">
        <title>Insight into trade-off between wood decay and parasitism from the genome of a fungal forest pathogen.</title>
        <authorList>
            <person name="Olson A."/>
            <person name="Aerts A."/>
            <person name="Asiegbu F."/>
            <person name="Belbahri L."/>
            <person name="Bouzid O."/>
            <person name="Broberg A."/>
            <person name="Canback B."/>
            <person name="Coutinho P.M."/>
            <person name="Cullen D."/>
            <person name="Dalman K."/>
            <person name="Deflorio G."/>
            <person name="van Diepen L.T."/>
            <person name="Dunand C."/>
            <person name="Duplessis S."/>
            <person name="Durling M."/>
            <person name="Gonthier P."/>
            <person name="Grimwood J."/>
            <person name="Fossdal C.G."/>
            <person name="Hansson D."/>
            <person name="Henrissat B."/>
            <person name="Hietala A."/>
            <person name="Himmelstrand K."/>
            <person name="Hoffmeister D."/>
            <person name="Hogberg N."/>
            <person name="James T.Y."/>
            <person name="Karlsson M."/>
            <person name="Kohler A."/>
            <person name="Kues U."/>
            <person name="Lee Y.H."/>
            <person name="Lin Y.C."/>
            <person name="Lind M."/>
            <person name="Lindquist E."/>
            <person name="Lombard V."/>
            <person name="Lucas S."/>
            <person name="Lunden K."/>
            <person name="Morin E."/>
            <person name="Murat C."/>
            <person name="Park J."/>
            <person name="Raffaello T."/>
            <person name="Rouze P."/>
            <person name="Salamov A."/>
            <person name="Schmutz J."/>
            <person name="Solheim H."/>
            <person name="Stahlberg J."/>
            <person name="Velez H."/>
            <person name="de Vries R.P."/>
            <person name="Wiebenga A."/>
            <person name="Woodward S."/>
            <person name="Yakovlev I."/>
            <person name="Garbelotto M."/>
            <person name="Martin F."/>
            <person name="Grigoriev I.V."/>
            <person name="Stenlid J."/>
        </authorList>
    </citation>
    <scope>NUCLEOTIDE SEQUENCE [LARGE SCALE GENOMIC DNA]</scope>
    <source>
        <strain evidence="15 16">TC 32-1</strain>
    </source>
</reference>
<accession>W4KAP0</accession>
<dbReference type="Gene3D" id="1.10.150.50">
    <property type="entry name" value="Transcription Factor, Ets-1"/>
    <property type="match status" value="1"/>
</dbReference>
<dbReference type="RefSeq" id="XP_009546707.1">
    <property type="nucleotide sequence ID" value="XM_009548412.1"/>
</dbReference>
<dbReference type="STRING" id="747525.W4KAP0"/>
<comment type="subunit">
    <text evidence="9">Monomer. Binds to RNA.</text>
</comment>
<feature type="region of interest" description="Disordered" evidence="13">
    <location>
        <begin position="448"/>
        <end position="467"/>
    </location>
</feature>
<dbReference type="GO" id="GO:0015031">
    <property type="term" value="P:protein transport"/>
    <property type="evidence" value="ECO:0007669"/>
    <property type="project" value="UniProtKB-KW"/>
</dbReference>
<evidence type="ECO:0000256" key="3">
    <source>
        <dbReference type="ARBA" id="ARBA00007325"/>
    </source>
</evidence>
<dbReference type="GO" id="GO:0003729">
    <property type="term" value="F:mRNA binding"/>
    <property type="evidence" value="ECO:0007669"/>
    <property type="project" value="InterPro"/>
</dbReference>
<keyword evidence="16" id="KW-1185">Reference proteome</keyword>
<dbReference type="PANTHER" id="PTHR12515:SF5">
    <property type="entry name" value="PROTEIN SMAUG"/>
    <property type="match status" value="1"/>
</dbReference>
<keyword evidence="6" id="KW-0547">Nucleotide-binding</keyword>
<evidence type="ECO:0000256" key="2">
    <source>
        <dbReference type="ARBA" id="ARBA00004514"/>
    </source>
</evidence>
<dbReference type="GO" id="GO:0000932">
    <property type="term" value="C:P-body"/>
    <property type="evidence" value="ECO:0007669"/>
    <property type="project" value="UniProtKB-SubCell"/>
</dbReference>
<dbReference type="GO" id="GO:0005829">
    <property type="term" value="C:cytosol"/>
    <property type="evidence" value="ECO:0007669"/>
    <property type="project" value="UniProtKB-SubCell"/>
</dbReference>
<name>W4KAP0_HETIT</name>
<evidence type="ECO:0000313" key="16">
    <source>
        <dbReference type="Proteomes" id="UP000030671"/>
    </source>
</evidence>
<dbReference type="Pfam" id="PF25479">
    <property type="entry name" value="Vts1"/>
    <property type="match status" value="1"/>
</dbReference>
<dbReference type="GO" id="GO:0000289">
    <property type="term" value="P:nuclear-transcribed mRNA poly(A) tail shortening"/>
    <property type="evidence" value="ECO:0007669"/>
    <property type="project" value="TreeGrafter"/>
</dbReference>
<evidence type="ECO:0000256" key="8">
    <source>
        <dbReference type="ARBA" id="ARBA00022927"/>
    </source>
</evidence>
<feature type="region of interest" description="Disordered" evidence="13">
    <location>
        <begin position="1"/>
        <end position="66"/>
    </location>
</feature>
<feature type="compositionally biased region" description="Polar residues" evidence="13">
    <location>
        <begin position="36"/>
        <end position="45"/>
    </location>
</feature>
<dbReference type="PROSITE" id="PS50105">
    <property type="entry name" value="SAM_DOMAIN"/>
    <property type="match status" value="1"/>
</dbReference>
<dbReference type="EMBL" id="KI925458">
    <property type="protein sequence ID" value="ETW82151.1"/>
    <property type="molecule type" value="Genomic_DNA"/>
</dbReference>
<feature type="domain" description="SAM" evidence="14">
    <location>
        <begin position="631"/>
        <end position="688"/>
    </location>
</feature>
<dbReference type="InterPro" id="IPR050897">
    <property type="entry name" value="SMAUG/VTS1_RNA-bind"/>
</dbReference>
<dbReference type="CDD" id="cd09556">
    <property type="entry name" value="SAM_VTS1_fungal"/>
    <property type="match status" value="1"/>
</dbReference>
<sequence>MASLRPPSSPSPGPSPSPVGNGKPPNSRASMGPSARGTSGSQAFNLASPRPGGGASGGRPTSELLGSAGMFQTPEAEAIDQWFENLQNYEVTLEEMAAASLDVNFKEELSAIEQWFKVLSEAERTAALYSLLQHSTQVQIRFFITVLQQMARSDPMTALLSPAVGGSMQSQMEAKLASMNLKSPGLKSPMPSSPSARTFSAGAAANRQSLAFDTSSTGASAFLSPESANTLSAAGAASAANDAAATLAQQRAKLKASNAAHRISAPALASSGDRGVWGNGSSALGQVAERAGSPTQEIVLDPGKGSRPQSTDFTGLAAGAAFRSPRPEGMDALSPMIGDSWASMVNTPVMPMFAKSTASQGQNLEVAAAKLSDWNGTRVPVMEDPKKFRRASKGTSGSDAAGQNNSVYGDDGNLVMGGQQQPGPIQQQQQQQQQHHQQQLLMQQSQRNAPGGLRNVSGGGNNGFGAGGWNGARSPALSNVSSGRFGSDDGGMAGLGMGGFNLGLGSPGLGMGMPNANGLGMAGLAGMGQLNPFNMNMNMLNMANLTAMGISPEAQLLAAQMAASGFGQPNLGAFVGLQQQHQAMNSRGVRGLGGGRSPGLKSNMGRDSNSVGGGGGGKKDEEDVDPSVLTDVPGWLRSLRLHKYTPNFEGMHWQDMVVMDEAALEAKGVAALGARRKMLKTFEAVRKKMGIEAPAGASSESSA</sequence>
<comment type="subcellular location">
    <subcellularLocation>
        <location evidence="1">Cytoplasm</location>
        <location evidence="1">P-body</location>
    </subcellularLocation>
    <subcellularLocation>
        <location evidence="2">Cytoplasm</location>
        <location evidence="2">Cytosol</location>
    </subcellularLocation>
</comment>
<keyword evidence="7" id="KW-0694">RNA-binding</keyword>
<feature type="compositionally biased region" description="Low complexity" evidence="13">
    <location>
        <begin position="18"/>
        <end position="27"/>
    </location>
</feature>
<evidence type="ECO:0000313" key="15">
    <source>
        <dbReference type="EMBL" id="ETW82151.1"/>
    </source>
</evidence>
<feature type="region of interest" description="Disordered" evidence="13">
    <location>
        <begin position="377"/>
        <end position="443"/>
    </location>
</feature>
<dbReference type="InterPro" id="IPR037635">
    <property type="entry name" value="VTS1_SAM"/>
</dbReference>
<evidence type="ECO:0000256" key="7">
    <source>
        <dbReference type="ARBA" id="ARBA00022884"/>
    </source>
</evidence>
<evidence type="ECO:0000256" key="13">
    <source>
        <dbReference type="SAM" id="MobiDB-lite"/>
    </source>
</evidence>
<dbReference type="KEGG" id="hir:HETIRDRAFT_150381"/>
<dbReference type="FunFam" id="1.10.150.50:FF:000033">
    <property type="entry name" value="Protein vts1, variant"/>
    <property type="match status" value="1"/>
</dbReference>
<dbReference type="Proteomes" id="UP000030671">
    <property type="component" value="Unassembled WGS sequence"/>
</dbReference>
<dbReference type="InterPro" id="IPR013761">
    <property type="entry name" value="SAM/pointed_sf"/>
</dbReference>
<dbReference type="SMART" id="SM00454">
    <property type="entry name" value="SAM"/>
    <property type="match status" value="1"/>
</dbReference>